<gene>
    <name evidence="1" type="ORF">ENO39_01545</name>
</gene>
<reference evidence="1" key="1">
    <citation type="journal article" date="2020" name="mSystems">
        <title>Genome- and Community-Level Interaction Insights into Carbon Utilization and Element Cycling Functions of Hydrothermarchaeota in Hydrothermal Sediment.</title>
        <authorList>
            <person name="Zhou Z."/>
            <person name="Liu Y."/>
            <person name="Xu W."/>
            <person name="Pan J."/>
            <person name="Luo Z.H."/>
            <person name="Li M."/>
        </authorList>
    </citation>
    <scope>NUCLEOTIDE SEQUENCE [LARGE SCALE GENOMIC DNA]</scope>
    <source>
        <strain evidence="1">SpSt-1261</strain>
    </source>
</reference>
<name>A0A7C2ZT09_9CREN</name>
<evidence type="ECO:0000313" key="1">
    <source>
        <dbReference type="EMBL" id="HEW63731.1"/>
    </source>
</evidence>
<dbReference type="Proteomes" id="UP000886076">
    <property type="component" value="Unassembled WGS sequence"/>
</dbReference>
<dbReference type="RefSeq" id="WP_272985021.1">
    <property type="nucleotide sequence ID" value="NZ_DSFH01000026.1"/>
</dbReference>
<comment type="caution">
    <text evidence="1">The sequence shown here is derived from an EMBL/GenBank/DDBJ whole genome shotgun (WGS) entry which is preliminary data.</text>
</comment>
<organism evidence="1">
    <name type="scientific">Fervidicoccus fontis</name>
    <dbReference type="NCBI Taxonomy" id="683846"/>
    <lineage>
        <taxon>Archaea</taxon>
        <taxon>Thermoproteota</taxon>
        <taxon>Thermoprotei</taxon>
        <taxon>Fervidicoccales</taxon>
        <taxon>Fervidicoccaceae</taxon>
        <taxon>Fervidicoccus</taxon>
    </lineage>
</organism>
<protein>
    <submittedName>
        <fullName evidence="1">Uncharacterized protein</fullName>
    </submittedName>
</protein>
<proteinExistence type="predicted"/>
<accession>A0A7C2ZT09</accession>
<dbReference type="EMBL" id="DSFH01000026">
    <property type="protein sequence ID" value="HEW63731.1"/>
    <property type="molecule type" value="Genomic_DNA"/>
</dbReference>
<sequence>MKSVKVGFLIASLFVLFLFLLPLILFSIDALTNKNLISYSYEIVDSETPHLDFKLNYNGDIYLTDFNITINTSNESFNFYAEKVLPNSSLNFSIPLNASNLKELEQFNIKSYTLSSKIMGLYLINTGVKF</sequence>
<dbReference type="AlphaFoldDB" id="A0A7C2ZT09"/>